<evidence type="ECO:0000256" key="2">
    <source>
        <dbReference type="SAM" id="Phobius"/>
    </source>
</evidence>
<dbReference type="OrthoDB" id="11420at10239"/>
<feature type="transmembrane region" description="Helical" evidence="2">
    <location>
        <begin position="103"/>
        <end position="124"/>
    </location>
</feature>
<accession>A0A1L3KPK2</accession>
<dbReference type="Proteomes" id="UP000204104">
    <property type="component" value="Genome"/>
</dbReference>
<evidence type="ECO:0000256" key="1">
    <source>
        <dbReference type="SAM" id="MobiDB-lite"/>
    </source>
</evidence>
<dbReference type="InterPro" id="IPR009878">
    <property type="entry name" value="Phlebovirus_G2_fusion"/>
</dbReference>
<keyword evidence="5" id="KW-1185">Reference proteome</keyword>
<organism evidence="4 5">
    <name type="scientific">Hubei odonate virus 8</name>
    <dbReference type="NCBI Taxonomy" id="1923003"/>
    <lineage>
        <taxon>Viruses</taxon>
        <taxon>Riboviria</taxon>
        <taxon>Orthornavirae</taxon>
        <taxon>Negarnaviricota</taxon>
        <taxon>Polyploviricotina</taxon>
        <taxon>Bunyaviricetes</taxon>
        <taxon>Elliovirales</taxon>
        <taxon>Phasmaviridae</taxon>
        <taxon>Orthophasmavirus</taxon>
        <taxon>Orthophasmavirus odonatus</taxon>
    </lineage>
</organism>
<keyword evidence="2" id="KW-1133">Transmembrane helix</keyword>
<feature type="transmembrane region" description="Helical" evidence="2">
    <location>
        <begin position="730"/>
        <end position="751"/>
    </location>
</feature>
<feature type="transmembrane region" description="Helical" evidence="2">
    <location>
        <begin position="9"/>
        <end position="29"/>
    </location>
</feature>
<evidence type="ECO:0000313" key="5">
    <source>
        <dbReference type="Proteomes" id="UP000204104"/>
    </source>
</evidence>
<feature type="domain" description="Phlebovirus glycoprotein G2 fusion" evidence="3">
    <location>
        <begin position="295"/>
        <end position="566"/>
    </location>
</feature>
<evidence type="ECO:0000313" key="4">
    <source>
        <dbReference type="EMBL" id="APG79265.1"/>
    </source>
</evidence>
<evidence type="ECO:0000259" key="3">
    <source>
        <dbReference type="Pfam" id="PF07245"/>
    </source>
</evidence>
<dbReference type="EMBL" id="KX884776">
    <property type="protein sequence ID" value="APG79265.1"/>
    <property type="molecule type" value="Genomic_RNA"/>
</dbReference>
<protein>
    <submittedName>
        <fullName evidence="4">Putative glycoprotein</fullName>
    </submittedName>
</protein>
<name>A0A1L3KPK2_9VIRU</name>
<feature type="region of interest" description="Disordered" evidence="1">
    <location>
        <begin position="222"/>
        <end position="248"/>
    </location>
</feature>
<dbReference type="RefSeq" id="YP_009329889.1">
    <property type="nucleotide sequence ID" value="NC_032153.1"/>
</dbReference>
<dbReference type="Pfam" id="PF07245">
    <property type="entry name" value="Phlebovirus_G2"/>
    <property type="match status" value="1"/>
</dbReference>
<keyword evidence="2" id="KW-0472">Membrane</keyword>
<dbReference type="KEGG" id="vg:30671439"/>
<reference evidence="4 5" key="1">
    <citation type="journal article" date="2016" name="Nature">
        <title>Redefining the invertebrate RNA virosphere.</title>
        <authorList>
            <person name="Shi M."/>
            <person name="Lin X.D."/>
            <person name="Tian J.H."/>
            <person name="Chen L.J."/>
            <person name="Chen X."/>
            <person name="Li C.X."/>
            <person name="Qin X.C."/>
            <person name="Li J."/>
            <person name="Cao J.P."/>
            <person name="Eden J.S."/>
            <person name="Buchmann J."/>
            <person name="Wang W."/>
            <person name="Xu J."/>
            <person name="Holmes E.C."/>
            <person name="Zhang Y.Z."/>
        </authorList>
    </citation>
    <scope>NUCLEOTIDE SEQUENCE [LARGE SCALE GENOMIC DNA]</scope>
    <source>
        <strain evidence="4 5">QTM19232</strain>
    </source>
</reference>
<dbReference type="GeneID" id="30671439"/>
<proteinExistence type="predicted"/>
<sequence length="769" mass="87244">MYKMHLTNTFILIHFIILISYTNTSMIYVNNGQIHKDGYTTCNVSSNGMHLSFTEKLAPGLWYGYIEYNCDDTIGWLVSNMECINCGVYCIQNELIRGCGQRLIIISMGVTLGILISIIVALLLRRKIHAATGELYSWCKYRIQRKVDKNIEMTFNAIKANNKNIKMADFPKIMPMKIKYQNKLIKKREDFKSKEPDYIEVVDSKQYPTIEVVNNTQTFTIRKHNKRQAPPPPHNDKEQCENISPDHQTNKDKVVIGPIVNVPAGYVPKMAARFSKANPILLLMLFMLFNSVYSCDNTLYIGQNGKICDKSTCKDMSMYSFPLKLGNTICFQDVKDKTLSIELTSTKVVRRYDFMYYTSDFETGSNAHYRCRHAGRCSYGHCSPNEKHPIFDNYNDKGLLVKYGCDSDVLGCDTWCAYTSSCTWYRLYIRPIGMKYPVYKLTSSGWSVDVRYSYDGTTKVINFNVNNPSKNLDGIDLVHLRDVPFYITSFESETINVDKFAILLNDTMINSLASELNFPQHELVGDIQLNGDDITYNMNTVNCKSHGCKVQCSTPTPKIRKLIQSEARKGSYHKMPFKFVGSRSSFQEERTVQGSILMMAGNLDIKNLYVEPAKCEFNVLSSYACSSCNVRPYTVVQASKIRTSGIILFTTNCSFETEYLSCGKSPTILRLKSEAKVCSIFIPTTNQSLLVKYDYVYLGHLSIDTPMYVSGTLSEAVSSIITSTDFINSLSWTVGGFAIFGTFSALILRAVKIYAMERTRRETNIGSAT</sequence>
<keyword evidence="2" id="KW-0812">Transmembrane</keyword>